<gene>
    <name evidence="1" type="ORF">ATK36_0463</name>
</gene>
<name>A0A2A9FZM4_9PSEU</name>
<sequence>MRSAHITRRSAEALLGGTDFDDVSVVHEVASTAAERWELLWDEVLVNASGDVELALTPEELAEAEAFLASEPEQEQVVPCPVVVLGARQAAAAPARLGSVPAEGKAA</sequence>
<organism evidence="1 2">
    <name type="scientific">Amycolatopsis sulphurea</name>
    <dbReference type="NCBI Taxonomy" id="76022"/>
    <lineage>
        <taxon>Bacteria</taxon>
        <taxon>Bacillati</taxon>
        <taxon>Actinomycetota</taxon>
        <taxon>Actinomycetes</taxon>
        <taxon>Pseudonocardiales</taxon>
        <taxon>Pseudonocardiaceae</taxon>
        <taxon>Amycolatopsis</taxon>
    </lineage>
</organism>
<proteinExistence type="predicted"/>
<dbReference type="Proteomes" id="UP000243542">
    <property type="component" value="Unassembled WGS sequence"/>
</dbReference>
<protein>
    <submittedName>
        <fullName evidence="1">Uncharacterized protein</fullName>
    </submittedName>
</protein>
<dbReference type="RefSeq" id="WP_098509601.1">
    <property type="nucleotide sequence ID" value="NZ_JBMXBZ010000003.1"/>
</dbReference>
<evidence type="ECO:0000313" key="1">
    <source>
        <dbReference type="EMBL" id="PFG56927.1"/>
    </source>
</evidence>
<reference evidence="1 2" key="1">
    <citation type="submission" date="2017-10" db="EMBL/GenBank/DDBJ databases">
        <title>Sequencing the genomes of 1000 actinobacteria strains.</title>
        <authorList>
            <person name="Klenk H.-P."/>
        </authorList>
    </citation>
    <scope>NUCLEOTIDE SEQUENCE [LARGE SCALE GENOMIC DNA]</scope>
    <source>
        <strain evidence="1 2">DSM 46092</strain>
    </source>
</reference>
<comment type="caution">
    <text evidence="1">The sequence shown here is derived from an EMBL/GenBank/DDBJ whole genome shotgun (WGS) entry which is preliminary data.</text>
</comment>
<dbReference type="EMBL" id="PDJK01000001">
    <property type="protein sequence ID" value="PFG56927.1"/>
    <property type="molecule type" value="Genomic_DNA"/>
</dbReference>
<evidence type="ECO:0000313" key="2">
    <source>
        <dbReference type="Proteomes" id="UP000243542"/>
    </source>
</evidence>
<accession>A0A2A9FZM4</accession>
<keyword evidence="2" id="KW-1185">Reference proteome</keyword>
<dbReference type="AlphaFoldDB" id="A0A2A9FZM4"/>